<dbReference type="AlphaFoldDB" id="A0A7S4MYH9"/>
<accession>A0A7S4MYH9</accession>
<organism evidence="2">
    <name type="scientific">Odontella aurita</name>
    <dbReference type="NCBI Taxonomy" id="265563"/>
    <lineage>
        <taxon>Eukaryota</taxon>
        <taxon>Sar</taxon>
        <taxon>Stramenopiles</taxon>
        <taxon>Ochrophyta</taxon>
        <taxon>Bacillariophyta</taxon>
        <taxon>Mediophyceae</taxon>
        <taxon>Biddulphiophycidae</taxon>
        <taxon>Eupodiscales</taxon>
        <taxon>Odontellaceae</taxon>
        <taxon>Odontella</taxon>
    </lineage>
</organism>
<evidence type="ECO:0000313" key="2">
    <source>
        <dbReference type="EMBL" id="CAE2254245.1"/>
    </source>
</evidence>
<name>A0A7S4MYH9_9STRA</name>
<gene>
    <name evidence="2" type="ORF">OAUR00152_LOCUS23005</name>
</gene>
<feature type="region of interest" description="Disordered" evidence="1">
    <location>
        <begin position="155"/>
        <end position="247"/>
    </location>
</feature>
<protein>
    <submittedName>
        <fullName evidence="2">Uncharacterized protein</fullName>
    </submittedName>
</protein>
<reference evidence="2" key="1">
    <citation type="submission" date="2021-01" db="EMBL/GenBank/DDBJ databases">
        <authorList>
            <person name="Corre E."/>
            <person name="Pelletier E."/>
            <person name="Niang G."/>
            <person name="Scheremetjew M."/>
            <person name="Finn R."/>
            <person name="Kale V."/>
            <person name="Holt S."/>
            <person name="Cochrane G."/>
            <person name="Meng A."/>
            <person name="Brown T."/>
            <person name="Cohen L."/>
        </authorList>
    </citation>
    <scope>NUCLEOTIDE SEQUENCE</scope>
    <source>
        <strain evidence="2">Isolate 1302-5</strain>
    </source>
</reference>
<sequence length="247" mass="26620">MPCFMSHNPAGVQIYLATSFVFTAAQGAALRTDSIRELLGLPAMNAPAPEPVLVKEFLDMNKEGIDAAKKRKASGDEADMGSGVLYPGFQTAFSGTAKPSTIVGSKGIDQDKNNSTIISMGKEKAQTEDGSSGVPEIQKPNLNVGLGVLQPTMLQKPKETEEVPQQEPSPPAQQQAMEQIPEEVMEAANRGEWTPPVEFAAAPSAQKKPAEVKKVNAKRLLEKKKQKRSGAKGTKKGVQRKPRTRRK</sequence>
<evidence type="ECO:0000256" key="1">
    <source>
        <dbReference type="SAM" id="MobiDB-lite"/>
    </source>
</evidence>
<proteinExistence type="predicted"/>
<dbReference type="EMBL" id="HBKQ01033613">
    <property type="protein sequence ID" value="CAE2254245.1"/>
    <property type="molecule type" value="Transcribed_RNA"/>
</dbReference>
<feature type="compositionally biased region" description="Basic residues" evidence="1">
    <location>
        <begin position="215"/>
        <end position="247"/>
    </location>
</feature>